<comment type="cofactor">
    <cofactor evidence="1">
        <name>Ca(2+)</name>
        <dbReference type="ChEBI" id="CHEBI:29108"/>
    </cofactor>
</comment>
<keyword evidence="8" id="KW-0732">Signal</keyword>
<evidence type="ECO:0000256" key="5">
    <source>
        <dbReference type="ARBA" id="ARBA00023180"/>
    </source>
</evidence>
<evidence type="ECO:0000256" key="3">
    <source>
        <dbReference type="ARBA" id="ARBA00022837"/>
    </source>
</evidence>
<evidence type="ECO:0000313" key="11">
    <source>
        <dbReference type="RefSeq" id="XP_032816775.1"/>
    </source>
</evidence>
<dbReference type="Proteomes" id="UP001318040">
    <property type="component" value="Chromosome 26"/>
</dbReference>
<dbReference type="PROSITE" id="PS51828">
    <property type="entry name" value="PTX_2"/>
    <property type="match status" value="1"/>
</dbReference>
<organism evidence="10 11">
    <name type="scientific">Petromyzon marinus</name>
    <name type="common">Sea lamprey</name>
    <dbReference type="NCBI Taxonomy" id="7757"/>
    <lineage>
        <taxon>Eukaryota</taxon>
        <taxon>Metazoa</taxon>
        <taxon>Chordata</taxon>
        <taxon>Craniata</taxon>
        <taxon>Vertebrata</taxon>
        <taxon>Cyclostomata</taxon>
        <taxon>Hyperoartia</taxon>
        <taxon>Petromyzontiformes</taxon>
        <taxon>Petromyzontidae</taxon>
        <taxon>Petromyzon</taxon>
    </lineage>
</organism>
<sequence>MRCPAKHGAVLGLVAALLTLAPLGAEESQPRRLSPAAAAGVRRRPLSAALAASALRSLNQTTVAGNQPGPVLSLSELRAAFPRLHRDVYELKVAFRLFRDDAQRRLESLGAAHENLTTSSVASRDLVAQVREFKRSARKQATDWELRLSALEAVLDGVQRRMSAEGAQAVARLANATAELRNAGVAARTEEAGALRRALDALERQGRARDMRLQTLERAVNESLTARGGGRRKAGGGGRRGTAKGTHRGEPRRHVGVCNVKAALRFPAASVSSAASFRKGLSSPLSAFTACFWLRTSAGYVGTVLSYATEDNDNKLVLYGRAEGEGRLQLVIGDPEYRELPAAALLDGGWHHACVMWSSAEGRYAYYVDRRLAAAGSGFRRGYAVASGGSLMLGQEQDAMGGGFERHEAFVGSLAGFALWTRSLAPGEVSALARGGQLPMEGVALTFSDLGKLSGDAKLVQCDCLDDC</sequence>
<accession>A0AAJ7TF94</accession>
<keyword evidence="10" id="KW-1185">Reference proteome</keyword>
<evidence type="ECO:0000256" key="6">
    <source>
        <dbReference type="PROSITE-ProRule" id="PRU01172"/>
    </source>
</evidence>
<dbReference type="Gene3D" id="2.60.120.200">
    <property type="match status" value="1"/>
</dbReference>
<evidence type="ECO:0000313" key="10">
    <source>
        <dbReference type="Proteomes" id="UP001318040"/>
    </source>
</evidence>
<dbReference type="PANTHER" id="PTHR19277">
    <property type="entry name" value="PENTRAXIN"/>
    <property type="match status" value="1"/>
</dbReference>
<evidence type="ECO:0000256" key="4">
    <source>
        <dbReference type="ARBA" id="ARBA00023157"/>
    </source>
</evidence>
<evidence type="ECO:0000256" key="1">
    <source>
        <dbReference type="ARBA" id="ARBA00001913"/>
    </source>
</evidence>
<feature type="domain" description="Pentraxin (PTX)" evidence="9">
    <location>
        <begin position="260"/>
        <end position="466"/>
    </location>
</feature>
<evidence type="ECO:0000256" key="8">
    <source>
        <dbReference type="SAM" id="SignalP"/>
    </source>
</evidence>
<dbReference type="KEGG" id="pmrn:116946050"/>
<gene>
    <name evidence="11" type="primary">LOC116946050</name>
</gene>
<protein>
    <submittedName>
        <fullName evidence="11">Pentraxin-4-like</fullName>
    </submittedName>
</protein>
<dbReference type="RefSeq" id="XP_032816775.1">
    <property type="nucleotide sequence ID" value="XM_032960884.1"/>
</dbReference>
<feature type="signal peptide" evidence="8">
    <location>
        <begin position="1"/>
        <end position="25"/>
    </location>
</feature>
<dbReference type="InterPro" id="IPR013320">
    <property type="entry name" value="ConA-like_dom_sf"/>
</dbReference>
<evidence type="ECO:0000259" key="9">
    <source>
        <dbReference type="PROSITE" id="PS51828"/>
    </source>
</evidence>
<proteinExistence type="predicted"/>
<reference evidence="11" key="1">
    <citation type="submission" date="2025-08" db="UniProtKB">
        <authorList>
            <consortium name="RefSeq"/>
        </authorList>
    </citation>
    <scope>IDENTIFICATION</scope>
    <source>
        <tissue evidence="11">Sperm</tissue>
    </source>
</reference>
<keyword evidence="5" id="KW-0325">Glycoprotein</keyword>
<dbReference type="Pfam" id="PF00354">
    <property type="entry name" value="Pentaxin"/>
    <property type="match status" value="1"/>
</dbReference>
<dbReference type="InterPro" id="IPR001759">
    <property type="entry name" value="PTX_dom"/>
</dbReference>
<dbReference type="AlphaFoldDB" id="A0AAJ7TF94"/>
<keyword evidence="4" id="KW-1015">Disulfide bond</keyword>
<evidence type="ECO:0000256" key="7">
    <source>
        <dbReference type="SAM" id="MobiDB-lite"/>
    </source>
</evidence>
<dbReference type="PANTHER" id="PTHR19277:SF122">
    <property type="entry name" value="PENTRAXIN-4"/>
    <property type="match status" value="1"/>
</dbReference>
<name>A0AAJ7TF94_PETMA</name>
<dbReference type="InterPro" id="IPR051360">
    <property type="entry name" value="Neuronal_Pentraxin_Related"/>
</dbReference>
<keyword evidence="3" id="KW-0106">Calcium</keyword>
<dbReference type="SMART" id="SM00159">
    <property type="entry name" value="PTX"/>
    <property type="match status" value="1"/>
</dbReference>
<keyword evidence="2" id="KW-0479">Metal-binding</keyword>
<feature type="chain" id="PRO_5042483641" evidence="8">
    <location>
        <begin position="26"/>
        <end position="468"/>
    </location>
</feature>
<comment type="caution">
    <text evidence="6">Lacks conserved residue(s) required for the propagation of feature annotation.</text>
</comment>
<feature type="region of interest" description="Disordered" evidence="7">
    <location>
        <begin position="223"/>
        <end position="251"/>
    </location>
</feature>
<dbReference type="PRINTS" id="PR00895">
    <property type="entry name" value="PENTAXIN"/>
</dbReference>
<dbReference type="SUPFAM" id="SSF49899">
    <property type="entry name" value="Concanavalin A-like lectins/glucanases"/>
    <property type="match status" value="1"/>
</dbReference>
<evidence type="ECO:0000256" key="2">
    <source>
        <dbReference type="ARBA" id="ARBA00022723"/>
    </source>
</evidence>
<dbReference type="GO" id="GO:0046872">
    <property type="term" value="F:metal ion binding"/>
    <property type="evidence" value="ECO:0007669"/>
    <property type="project" value="UniProtKB-KW"/>
</dbReference>